<dbReference type="AlphaFoldDB" id="A0A7S3YRW0"/>
<reference evidence="4" key="1">
    <citation type="submission" date="2021-01" db="EMBL/GenBank/DDBJ databases">
        <authorList>
            <person name="Corre E."/>
            <person name="Pelletier E."/>
            <person name="Niang G."/>
            <person name="Scheremetjew M."/>
            <person name="Finn R."/>
            <person name="Kale V."/>
            <person name="Holt S."/>
            <person name="Cochrane G."/>
            <person name="Meng A."/>
            <person name="Brown T."/>
            <person name="Cohen L."/>
        </authorList>
    </citation>
    <scope>NUCLEOTIDE SEQUENCE</scope>
    <source>
        <strain evidence="4">CCCM811</strain>
    </source>
</reference>
<dbReference type="SUPFAM" id="SSF54928">
    <property type="entry name" value="RNA-binding domain, RBD"/>
    <property type="match status" value="1"/>
</dbReference>
<feature type="domain" description="RRM" evidence="3">
    <location>
        <begin position="252"/>
        <end position="326"/>
    </location>
</feature>
<feature type="compositionally biased region" description="Gly residues" evidence="2">
    <location>
        <begin position="749"/>
        <end position="758"/>
    </location>
</feature>
<evidence type="ECO:0000256" key="2">
    <source>
        <dbReference type="SAM" id="MobiDB-lite"/>
    </source>
</evidence>
<feature type="region of interest" description="Disordered" evidence="2">
    <location>
        <begin position="729"/>
        <end position="775"/>
    </location>
</feature>
<protein>
    <recommendedName>
        <fullName evidence="3">RRM domain-containing protein</fullName>
    </recommendedName>
</protein>
<dbReference type="InterPro" id="IPR000504">
    <property type="entry name" value="RRM_dom"/>
</dbReference>
<gene>
    <name evidence="4" type="ORF">LGLO00237_LOCUS11532</name>
</gene>
<dbReference type="InterPro" id="IPR012677">
    <property type="entry name" value="Nucleotide-bd_a/b_plait_sf"/>
</dbReference>
<feature type="compositionally biased region" description="Basic and acidic residues" evidence="2">
    <location>
        <begin position="215"/>
        <end position="230"/>
    </location>
</feature>
<feature type="region of interest" description="Disordered" evidence="2">
    <location>
        <begin position="378"/>
        <end position="423"/>
    </location>
</feature>
<sequence>MSTAGFSTAFGSYEGQGLDFTGSVFKARLCQSNKDGGKKVLVFFQSTTKLELMMVDESGISVKDFGTKGVLRKLKRIRKEIPGLSTRPKELRSRIISDVKEARSPEGKAKTNQKVVPGVVVGPPPNELLGNPAAKMSDAPLPKPSTSKPKRRNVLNPTAAAFKPRAAAAPAPSPSRDSLRATAQPFLPSSMKKQETKQTKEESKQAQQESIQAKQDAKQTNQKEHTDAMKLDGSGGAARKARSNSTAEQFARSVYVNNIPKRADWMHIATAFRPVGPTVRVYRKPGENWAHVYFPDVASVETAVTLAMQGRILIGEKKLSVRRRERVKMSERRIKKSLKISRAYFSAASAIDQLQKRLRIDSERKRAEEKKKAKAALLQQLASRPPSKKKRRYSTKSAPAFSPKSSPLMTTFAPRTPKGTTLRPTLDHIPPLNENEELLPPAAPAPAVASRRPLCLNNMGSVGGIAMWGGDISKLNPQQPQLLPVLKVEVQGEIHAPRLPVVSIVRRAMGIASPPVSPTDTAASFKVIRYEHLVIEVSNEKKLYRCKEADNTTVSDDEKSNLGRADSDGPIVKTFSRAELLGLRTSEKVRRNEKKSVCIVSGHNSSVDTCAYSRNDKNVCLGFFHQVSDLPDLSRLFPREKKDKDRKQRRGSSKKRGGTPDSRTPSRTPVMRPLLARSNSLLENKRLGPPSTSHFRRRRRTQSEKIPTTIPSRQSHRVTFDLSNLRTAGGALPEGRATHEGKHKATAEGIGGSGVGGVDGKKDSKSSRRKWVVKV</sequence>
<feature type="compositionally biased region" description="Polar residues" evidence="2">
    <location>
        <begin position="704"/>
        <end position="713"/>
    </location>
</feature>
<evidence type="ECO:0000256" key="1">
    <source>
        <dbReference type="PROSITE-ProRule" id="PRU00176"/>
    </source>
</evidence>
<proteinExistence type="predicted"/>
<evidence type="ECO:0000313" key="4">
    <source>
        <dbReference type="EMBL" id="CAE0659952.1"/>
    </source>
</evidence>
<feature type="region of interest" description="Disordered" evidence="2">
    <location>
        <begin position="635"/>
        <end position="713"/>
    </location>
</feature>
<dbReference type="PROSITE" id="PS50102">
    <property type="entry name" value="RRM"/>
    <property type="match status" value="1"/>
</dbReference>
<feature type="compositionally biased region" description="Basic and acidic residues" evidence="2">
    <location>
        <begin position="98"/>
        <end position="109"/>
    </location>
</feature>
<dbReference type="EMBL" id="HBIV01015823">
    <property type="protein sequence ID" value="CAE0659952.1"/>
    <property type="molecule type" value="Transcribed_RNA"/>
</dbReference>
<feature type="compositionally biased region" description="Basic residues" evidence="2">
    <location>
        <begin position="647"/>
        <end position="657"/>
    </location>
</feature>
<name>A0A7S3YRW0_9EUKA</name>
<dbReference type="Gene3D" id="3.30.70.330">
    <property type="match status" value="1"/>
</dbReference>
<dbReference type="GO" id="GO:0003723">
    <property type="term" value="F:RNA binding"/>
    <property type="evidence" value="ECO:0007669"/>
    <property type="project" value="UniProtKB-UniRule"/>
</dbReference>
<accession>A0A7S3YRW0</accession>
<feature type="compositionally biased region" description="Low complexity" evidence="2">
    <location>
        <begin position="205"/>
        <end position="214"/>
    </location>
</feature>
<feature type="compositionally biased region" description="Basic and acidic residues" evidence="2">
    <location>
        <begin position="736"/>
        <end position="746"/>
    </location>
</feature>
<feature type="compositionally biased region" description="Low complexity" evidence="2">
    <location>
        <begin position="395"/>
        <end position="407"/>
    </location>
</feature>
<dbReference type="CDD" id="cd00590">
    <property type="entry name" value="RRM_SF"/>
    <property type="match status" value="1"/>
</dbReference>
<feature type="compositionally biased region" description="Basic and acidic residues" evidence="2">
    <location>
        <begin position="192"/>
        <end position="204"/>
    </location>
</feature>
<feature type="compositionally biased region" description="Basic and acidic residues" evidence="2">
    <location>
        <begin position="637"/>
        <end position="646"/>
    </location>
</feature>
<keyword evidence="1" id="KW-0694">RNA-binding</keyword>
<organism evidence="4">
    <name type="scientific">Lotharella globosa</name>
    <dbReference type="NCBI Taxonomy" id="91324"/>
    <lineage>
        <taxon>Eukaryota</taxon>
        <taxon>Sar</taxon>
        <taxon>Rhizaria</taxon>
        <taxon>Cercozoa</taxon>
        <taxon>Chlorarachniophyceae</taxon>
        <taxon>Lotharella</taxon>
    </lineage>
</organism>
<feature type="region of interest" description="Disordered" evidence="2">
    <location>
        <begin position="98"/>
        <end position="245"/>
    </location>
</feature>
<dbReference type="InterPro" id="IPR035979">
    <property type="entry name" value="RBD_domain_sf"/>
</dbReference>
<evidence type="ECO:0000259" key="3">
    <source>
        <dbReference type="PROSITE" id="PS50102"/>
    </source>
</evidence>
<dbReference type="SMART" id="SM00360">
    <property type="entry name" value="RRM"/>
    <property type="match status" value="1"/>
</dbReference>
<feature type="compositionally biased region" description="Low complexity" evidence="2">
    <location>
        <begin position="157"/>
        <end position="176"/>
    </location>
</feature>